<dbReference type="GO" id="GO:0005524">
    <property type="term" value="F:ATP binding"/>
    <property type="evidence" value="ECO:0007669"/>
    <property type="project" value="UniProtKB-KW"/>
</dbReference>
<protein>
    <submittedName>
        <fullName evidence="6">Lipopolysaccharide export system ATP-binding protein LptB</fullName>
        <ecNumber evidence="6">3.6.3.-</ecNumber>
    </submittedName>
</protein>
<dbReference type="InterPro" id="IPR003439">
    <property type="entry name" value="ABC_transporter-like_ATP-bd"/>
</dbReference>
<dbReference type="InterPro" id="IPR003593">
    <property type="entry name" value="AAA+_ATPase"/>
</dbReference>
<dbReference type="GO" id="GO:1903805">
    <property type="term" value="P:L-valine import across plasma membrane"/>
    <property type="evidence" value="ECO:0007669"/>
    <property type="project" value="TreeGrafter"/>
</dbReference>
<dbReference type="GO" id="GO:0005304">
    <property type="term" value="F:L-valine transmembrane transporter activity"/>
    <property type="evidence" value="ECO:0007669"/>
    <property type="project" value="TreeGrafter"/>
</dbReference>
<dbReference type="InterPro" id="IPR027417">
    <property type="entry name" value="P-loop_NTPase"/>
</dbReference>
<dbReference type="PANTHER" id="PTHR45772:SF7">
    <property type="entry name" value="AMINO ACID ABC TRANSPORTER ATP-BINDING PROTEIN"/>
    <property type="match status" value="1"/>
</dbReference>
<dbReference type="Pfam" id="PF12399">
    <property type="entry name" value="BCA_ABC_TP_C"/>
    <property type="match status" value="1"/>
</dbReference>
<feature type="compositionally biased region" description="Low complexity" evidence="4">
    <location>
        <begin position="264"/>
        <end position="274"/>
    </location>
</feature>
<dbReference type="InterPro" id="IPR032823">
    <property type="entry name" value="BCA_ABC_TP_C"/>
</dbReference>
<dbReference type="CDD" id="cd03219">
    <property type="entry name" value="ABC_Mj1267_LivG_branched"/>
    <property type="match status" value="1"/>
</dbReference>
<keyword evidence="6" id="KW-0378">Hydrolase</keyword>
<gene>
    <name evidence="6" type="primary">lptB_2</name>
    <name evidence="6" type="ORF">NRB56_53930</name>
</gene>
<sequence>MTAATAPVLEARGVTMRFGGLTAVENVDLTVGPGEIVGLIGPNGAGKTTFFNCLSGLYRPSSGQVLVGGVPLPPRPHAAARAGLARTFQNIRLFPNMTVTENVMVGNHIRTRQGLFSAIGYGPRYRHTEKATRTLARELLDFAGIHQHAESPARSLPYGDQRRLEVARALASDPSVLLLDEPTAGMNPAETRQMRDLVLAIRDRGVSVLVIEHDMRFVFGLCDCVVVLINGRKLLQGNAEQVQADERVIEAYLGTPASADREGPAAPAGSAEAENTADADDADTAHPHGNPAPTAGEEG</sequence>
<dbReference type="PROSITE" id="PS50893">
    <property type="entry name" value="ABC_TRANSPORTER_2"/>
    <property type="match status" value="1"/>
</dbReference>
<dbReference type="EC" id="3.6.3.-" evidence="6"/>
<dbReference type="EMBL" id="WEGI01000012">
    <property type="protein sequence ID" value="MQY29800.1"/>
    <property type="molecule type" value="Genomic_DNA"/>
</dbReference>
<evidence type="ECO:0000256" key="2">
    <source>
        <dbReference type="ARBA" id="ARBA00022741"/>
    </source>
</evidence>
<dbReference type="Proteomes" id="UP000431401">
    <property type="component" value="Unassembled WGS sequence"/>
</dbReference>
<keyword evidence="2" id="KW-0547">Nucleotide-binding</keyword>
<dbReference type="GO" id="GO:0015188">
    <property type="term" value="F:L-isoleucine transmembrane transporter activity"/>
    <property type="evidence" value="ECO:0007669"/>
    <property type="project" value="TreeGrafter"/>
</dbReference>
<dbReference type="FunFam" id="3.40.50.300:FF:000421">
    <property type="entry name" value="Branched-chain amino acid ABC transporter ATP-binding protein"/>
    <property type="match status" value="1"/>
</dbReference>
<evidence type="ECO:0000259" key="5">
    <source>
        <dbReference type="PROSITE" id="PS50893"/>
    </source>
</evidence>
<evidence type="ECO:0000256" key="1">
    <source>
        <dbReference type="ARBA" id="ARBA00022448"/>
    </source>
</evidence>
<name>A0A7K0DVI5_9NOCA</name>
<dbReference type="GO" id="GO:1903806">
    <property type="term" value="P:L-isoleucine import across plasma membrane"/>
    <property type="evidence" value="ECO:0007669"/>
    <property type="project" value="TreeGrafter"/>
</dbReference>
<dbReference type="OrthoDB" id="3396710at2"/>
<keyword evidence="3 6" id="KW-0067">ATP-binding</keyword>
<dbReference type="SUPFAM" id="SSF52540">
    <property type="entry name" value="P-loop containing nucleoside triphosphate hydrolases"/>
    <property type="match status" value="1"/>
</dbReference>
<accession>A0A7K0DVI5</accession>
<evidence type="ECO:0000256" key="3">
    <source>
        <dbReference type="ARBA" id="ARBA00022840"/>
    </source>
</evidence>
<keyword evidence="1" id="KW-0813">Transport</keyword>
<dbReference type="InterPro" id="IPR051120">
    <property type="entry name" value="ABC_AA/LPS_Transport"/>
</dbReference>
<dbReference type="AlphaFoldDB" id="A0A7K0DVI5"/>
<organism evidence="6 7">
    <name type="scientific">Nocardia aurantia</name>
    <dbReference type="NCBI Taxonomy" id="2585199"/>
    <lineage>
        <taxon>Bacteria</taxon>
        <taxon>Bacillati</taxon>
        <taxon>Actinomycetota</taxon>
        <taxon>Actinomycetes</taxon>
        <taxon>Mycobacteriales</taxon>
        <taxon>Nocardiaceae</taxon>
        <taxon>Nocardia</taxon>
    </lineage>
</organism>
<dbReference type="Gene3D" id="3.40.50.300">
    <property type="entry name" value="P-loop containing nucleotide triphosphate hydrolases"/>
    <property type="match status" value="1"/>
</dbReference>
<dbReference type="GO" id="GO:0042941">
    <property type="term" value="P:D-alanine transmembrane transport"/>
    <property type="evidence" value="ECO:0007669"/>
    <property type="project" value="TreeGrafter"/>
</dbReference>
<dbReference type="GO" id="GO:0015808">
    <property type="term" value="P:L-alanine transport"/>
    <property type="evidence" value="ECO:0007669"/>
    <property type="project" value="TreeGrafter"/>
</dbReference>
<feature type="domain" description="ABC transporter" evidence="5">
    <location>
        <begin position="9"/>
        <end position="255"/>
    </location>
</feature>
<keyword evidence="7" id="KW-1185">Reference proteome</keyword>
<dbReference type="RefSeq" id="WP_153346971.1">
    <property type="nucleotide sequence ID" value="NZ_WEGI01000012.1"/>
</dbReference>
<dbReference type="PANTHER" id="PTHR45772">
    <property type="entry name" value="CONSERVED COMPONENT OF ABC TRANSPORTER FOR NATURAL AMINO ACIDS-RELATED"/>
    <property type="match status" value="1"/>
</dbReference>
<dbReference type="Pfam" id="PF00005">
    <property type="entry name" value="ABC_tran"/>
    <property type="match status" value="1"/>
</dbReference>
<comment type="caution">
    <text evidence="6">The sequence shown here is derived from an EMBL/GenBank/DDBJ whole genome shotgun (WGS) entry which is preliminary data.</text>
</comment>
<dbReference type="GO" id="GO:0016887">
    <property type="term" value="F:ATP hydrolysis activity"/>
    <property type="evidence" value="ECO:0007669"/>
    <property type="project" value="InterPro"/>
</dbReference>
<dbReference type="SMART" id="SM00382">
    <property type="entry name" value="AAA"/>
    <property type="match status" value="1"/>
</dbReference>
<dbReference type="GO" id="GO:0005886">
    <property type="term" value="C:plasma membrane"/>
    <property type="evidence" value="ECO:0007669"/>
    <property type="project" value="TreeGrafter"/>
</dbReference>
<evidence type="ECO:0000313" key="7">
    <source>
        <dbReference type="Proteomes" id="UP000431401"/>
    </source>
</evidence>
<feature type="region of interest" description="Disordered" evidence="4">
    <location>
        <begin position="255"/>
        <end position="299"/>
    </location>
</feature>
<evidence type="ECO:0000256" key="4">
    <source>
        <dbReference type="SAM" id="MobiDB-lite"/>
    </source>
</evidence>
<dbReference type="GO" id="GO:0015192">
    <property type="term" value="F:L-phenylalanine transmembrane transporter activity"/>
    <property type="evidence" value="ECO:0007669"/>
    <property type="project" value="TreeGrafter"/>
</dbReference>
<evidence type="ECO:0000313" key="6">
    <source>
        <dbReference type="EMBL" id="MQY29800.1"/>
    </source>
</evidence>
<reference evidence="6 7" key="1">
    <citation type="submission" date="2019-10" db="EMBL/GenBank/DDBJ databases">
        <title>Nocardia macrotermitis sp. nov. and Nocardia aurantia sp. nov., isolated from the gut of fungus growing-termite Macrotermes natalensis.</title>
        <authorList>
            <person name="Benndorf R."/>
            <person name="Schwitalla J."/>
            <person name="Martin K."/>
            <person name="De Beer W."/>
            <person name="Kaster A.-K."/>
            <person name="Vollmers J."/>
            <person name="Poulsen M."/>
            <person name="Beemelmanns C."/>
        </authorList>
    </citation>
    <scope>NUCLEOTIDE SEQUENCE [LARGE SCALE GENOMIC DNA]</scope>
    <source>
        <strain evidence="6 7">RB56</strain>
    </source>
</reference>
<proteinExistence type="predicted"/>